<sequence>MGEASKRPGVNLAPSAMVDSVADWPLRQVVELLKRKEKEDTGDSQPSRLHCRSTVKSLVDVIDSVASDYGESRNRMCRWLSYHAIAIAREDPIISKLERAQSTIREACLPEDDTDTLDVMNSLVPYAPRVMDDNPVHLLFYDAWVLSDFEEMARVCGVYKYRIAQVYLIKSIVSGDIEKFGETASRLLQELTRWDTWMSFRLGALEILVERKSG</sequence>
<protein>
    <submittedName>
        <fullName evidence="1">Uncharacterized protein</fullName>
    </submittedName>
</protein>
<gene>
    <name evidence="1" type="ORF">LCGC14_0510020</name>
</gene>
<name>A0A0F9UMZ7_9ZZZZ</name>
<organism evidence="1">
    <name type="scientific">marine sediment metagenome</name>
    <dbReference type="NCBI Taxonomy" id="412755"/>
    <lineage>
        <taxon>unclassified sequences</taxon>
        <taxon>metagenomes</taxon>
        <taxon>ecological metagenomes</taxon>
    </lineage>
</organism>
<reference evidence="1" key="1">
    <citation type="journal article" date="2015" name="Nature">
        <title>Complex archaea that bridge the gap between prokaryotes and eukaryotes.</title>
        <authorList>
            <person name="Spang A."/>
            <person name="Saw J.H."/>
            <person name="Jorgensen S.L."/>
            <person name="Zaremba-Niedzwiedzka K."/>
            <person name="Martijn J."/>
            <person name="Lind A.E."/>
            <person name="van Eijk R."/>
            <person name="Schleper C."/>
            <person name="Guy L."/>
            <person name="Ettema T.J."/>
        </authorList>
    </citation>
    <scope>NUCLEOTIDE SEQUENCE</scope>
</reference>
<comment type="caution">
    <text evidence="1">The sequence shown here is derived from an EMBL/GenBank/DDBJ whole genome shotgun (WGS) entry which is preliminary data.</text>
</comment>
<evidence type="ECO:0000313" key="1">
    <source>
        <dbReference type="EMBL" id="KKN62591.1"/>
    </source>
</evidence>
<accession>A0A0F9UMZ7</accession>
<dbReference type="AlphaFoldDB" id="A0A0F9UMZ7"/>
<proteinExistence type="predicted"/>
<dbReference type="EMBL" id="LAZR01000618">
    <property type="protein sequence ID" value="KKN62591.1"/>
    <property type="molecule type" value="Genomic_DNA"/>
</dbReference>